<organism evidence="2 3">
    <name type="scientific">Teratosphaeria nubilosa</name>
    <dbReference type="NCBI Taxonomy" id="161662"/>
    <lineage>
        <taxon>Eukaryota</taxon>
        <taxon>Fungi</taxon>
        <taxon>Dikarya</taxon>
        <taxon>Ascomycota</taxon>
        <taxon>Pezizomycotina</taxon>
        <taxon>Dothideomycetes</taxon>
        <taxon>Dothideomycetidae</taxon>
        <taxon>Mycosphaerellales</taxon>
        <taxon>Teratosphaeriaceae</taxon>
        <taxon>Teratosphaeria</taxon>
    </lineage>
</organism>
<reference evidence="2" key="1">
    <citation type="journal article" date="2020" name="Stud. Mycol.">
        <title>101 Dothideomycetes genomes: a test case for predicting lifestyles and emergence of pathogens.</title>
        <authorList>
            <person name="Haridas S."/>
            <person name="Albert R."/>
            <person name="Binder M."/>
            <person name="Bloem J."/>
            <person name="Labutti K."/>
            <person name="Salamov A."/>
            <person name="Andreopoulos B."/>
            <person name="Baker S."/>
            <person name="Barry K."/>
            <person name="Bills G."/>
            <person name="Bluhm B."/>
            <person name="Cannon C."/>
            <person name="Castanera R."/>
            <person name="Culley D."/>
            <person name="Daum C."/>
            <person name="Ezra D."/>
            <person name="Gonzalez J."/>
            <person name="Henrissat B."/>
            <person name="Kuo A."/>
            <person name="Liang C."/>
            <person name="Lipzen A."/>
            <person name="Lutzoni F."/>
            <person name="Magnuson J."/>
            <person name="Mondo S."/>
            <person name="Nolan M."/>
            <person name="Ohm R."/>
            <person name="Pangilinan J."/>
            <person name="Park H.-J."/>
            <person name="Ramirez L."/>
            <person name="Alfaro M."/>
            <person name="Sun H."/>
            <person name="Tritt A."/>
            <person name="Yoshinaga Y."/>
            <person name="Zwiers L.-H."/>
            <person name="Turgeon B."/>
            <person name="Goodwin S."/>
            <person name="Spatafora J."/>
            <person name="Crous P."/>
            <person name="Grigoriev I."/>
        </authorList>
    </citation>
    <scope>NUCLEOTIDE SEQUENCE</scope>
    <source>
        <strain evidence="2">CBS 116005</strain>
    </source>
</reference>
<feature type="compositionally biased region" description="Basic and acidic residues" evidence="1">
    <location>
        <begin position="478"/>
        <end position="503"/>
    </location>
</feature>
<feature type="compositionally biased region" description="Polar residues" evidence="1">
    <location>
        <begin position="412"/>
        <end position="424"/>
    </location>
</feature>
<feature type="compositionally biased region" description="Low complexity" evidence="1">
    <location>
        <begin position="330"/>
        <end position="341"/>
    </location>
</feature>
<evidence type="ECO:0000313" key="3">
    <source>
        <dbReference type="Proteomes" id="UP000799436"/>
    </source>
</evidence>
<dbReference type="OrthoDB" id="3946796at2759"/>
<dbReference type="EMBL" id="ML995820">
    <property type="protein sequence ID" value="KAF2771193.1"/>
    <property type="molecule type" value="Genomic_DNA"/>
</dbReference>
<feature type="compositionally biased region" description="Polar residues" evidence="1">
    <location>
        <begin position="522"/>
        <end position="535"/>
    </location>
</feature>
<feature type="compositionally biased region" description="Low complexity" evidence="1">
    <location>
        <begin position="459"/>
        <end position="476"/>
    </location>
</feature>
<feature type="compositionally biased region" description="Basic and acidic residues" evidence="1">
    <location>
        <begin position="134"/>
        <end position="148"/>
    </location>
</feature>
<feature type="region of interest" description="Disordered" evidence="1">
    <location>
        <begin position="27"/>
        <end position="172"/>
    </location>
</feature>
<feature type="compositionally biased region" description="Low complexity" evidence="1">
    <location>
        <begin position="207"/>
        <end position="220"/>
    </location>
</feature>
<evidence type="ECO:0000313" key="2">
    <source>
        <dbReference type="EMBL" id="KAF2771193.1"/>
    </source>
</evidence>
<feature type="compositionally biased region" description="Polar residues" evidence="1">
    <location>
        <begin position="554"/>
        <end position="575"/>
    </location>
</feature>
<feature type="compositionally biased region" description="Low complexity" evidence="1">
    <location>
        <begin position="115"/>
        <end position="127"/>
    </location>
</feature>
<evidence type="ECO:0000256" key="1">
    <source>
        <dbReference type="SAM" id="MobiDB-lite"/>
    </source>
</evidence>
<dbReference type="Proteomes" id="UP000799436">
    <property type="component" value="Unassembled WGS sequence"/>
</dbReference>
<feature type="compositionally biased region" description="Polar residues" evidence="1">
    <location>
        <begin position="273"/>
        <end position="302"/>
    </location>
</feature>
<feature type="compositionally biased region" description="Basic and acidic residues" evidence="1">
    <location>
        <begin position="161"/>
        <end position="172"/>
    </location>
</feature>
<feature type="compositionally biased region" description="Basic residues" evidence="1">
    <location>
        <begin position="71"/>
        <end position="84"/>
    </location>
</feature>
<dbReference type="AlphaFoldDB" id="A0A6G1LE21"/>
<keyword evidence="3" id="KW-1185">Reference proteome</keyword>
<feature type="compositionally biased region" description="Basic and acidic residues" evidence="1">
    <location>
        <begin position="672"/>
        <end position="681"/>
    </location>
</feature>
<gene>
    <name evidence="2" type="ORF">EJ03DRAFT_372934</name>
</gene>
<feature type="compositionally biased region" description="Basic and acidic residues" evidence="1">
    <location>
        <begin position="425"/>
        <end position="434"/>
    </location>
</feature>
<accession>A0A6G1LE21</accession>
<feature type="compositionally biased region" description="Polar residues" evidence="1">
    <location>
        <begin position="589"/>
        <end position="610"/>
    </location>
</feature>
<proteinExistence type="predicted"/>
<name>A0A6G1LE21_9PEZI</name>
<protein>
    <submittedName>
        <fullName evidence="2">Uncharacterized protein</fullName>
    </submittedName>
</protein>
<feature type="compositionally biased region" description="Basic and acidic residues" evidence="1">
    <location>
        <begin position="631"/>
        <end position="665"/>
    </location>
</feature>
<feature type="region of interest" description="Disordered" evidence="1">
    <location>
        <begin position="193"/>
        <end position="258"/>
    </location>
</feature>
<sequence length="712" mass="75804">MGRMTRAKAAEVAEKLHIDEDAVLAIPSEGGADLKTATPKKDERTPLGEIAPNSGGSKEEDSEVAELKNSTRGRKTGKKGRKGNRNIDDLGADTANELDEPNDEGPQVVEDNRVASHLPADDSAASSLDEDDKGCESDEQLHDSEPQREQLTPRVVARAGQLEEAHETVECSKEEFIAPSLVEPRESLMDACAKDHSEEANEAQQTALDAPASPLPSAMPNVVKSLRKDTPNMRSTSNKENVEPLEATPSTRVGITHRRVSTYDALEEAVVNGGSSPAGTTQPNDQTFSVPESQRSPAQGTRMNKIASPTLDKHDLPIPTIEEMESAGNQVPEVQIPVVEEAALKEEQPKKKAAKLAPVVRTTKASQARISMAHPEKNIASSKVRPRPSSIAGKPADQLSKSTSAAPRVPSGSKQLGASTTSESDQPRERKEVVIPHSKPRPISMSFPTPPPPPKSKKAPTSSAFQLPGEAVAAKLKAAREARLAKEAEAAQKRESTKEEPRKPTFKARPVPASLKQAPSVRPTNASRARQSLMSSARPGAAPPAVIAHRRASSIATALRTSSIAPKLTASQPSGPEQPIRVAKRPSTAMASSSGTRSSMAPAETTNQRVPSKGTAKGKEVFNRAAVSKAAAEKEKKEKEEAAKKARAAAAERGRQLSKEWAEKQRMKKLGLKPEAKKHDSVQSLDVLEMAIASVNVGEDGVQAEAAVAESA</sequence>
<feature type="region of interest" description="Disordered" evidence="1">
    <location>
        <begin position="271"/>
        <end position="681"/>
    </location>
</feature>